<dbReference type="RefSeq" id="XP_056544880.1">
    <property type="nucleotide sequence ID" value="XM_056686138.1"/>
</dbReference>
<dbReference type="EMBL" id="JAPQKN010000002">
    <property type="protein sequence ID" value="KAJ5168419.1"/>
    <property type="molecule type" value="Genomic_DNA"/>
</dbReference>
<proteinExistence type="predicted"/>
<dbReference type="GeneID" id="81425314"/>
<reference evidence="1" key="2">
    <citation type="journal article" date="2023" name="IMA Fungus">
        <title>Comparative genomic study of the Penicillium genus elucidates a diverse pangenome and 15 lateral gene transfer events.</title>
        <authorList>
            <person name="Petersen C."/>
            <person name="Sorensen T."/>
            <person name="Nielsen M.R."/>
            <person name="Sondergaard T.E."/>
            <person name="Sorensen J.L."/>
            <person name="Fitzpatrick D.A."/>
            <person name="Frisvad J.C."/>
            <person name="Nielsen K.L."/>
        </authorList>
    </citation>
    <scope>NUCLEOTIDE SEQUENCE</scope>
    <source>
        <strain evidence="1">IBT 26290</strain>
    </source>
</reference>
<accession>A0A9W9I5L7</accession>
<name>A0A9W9I5L7_9EURO</name>
<comment type="caution">
    <text evidence="1">The sequence shown here is derived from an EMBL/GenBank/DDBJ whole genome shotgun (WGS) entry which is preliminary data.</text>
</comment>
<organism evidence="1 2">
    <name type="scientific">Penicillium canariense</name>
    <dbReference type="NCBI Taxonomy" id="189055"/>
    <lineage>
        <taxon>Eukaryota</taxon>
        <taxon>Fungi</taxon>
        <taxon>Dikarya</taxon>
        <taxon>Ascomycota</taxon>
        <taxon>Pezizomycotina</taxon>
        <taxon>Eurotiomycetes</taxon>
        <taxon>Eurotiomycetidae</taxon>
        <taxon>Eurotiales</taxon>
        <taxon>Aspergillaceae</taxon>
        <taxon>Penicillium</taxon>
    </lineage>
</organism>
<dbReference type="Proteomes" id="UP001149163">
    <property type="component" value="Unassembled WGS sequence"/>
</dbReference>
<evidence type="ECO:0000313" key="1">
    <source>
        <dbReference type="EMBL" id="KAJ5168419.1"/>
    </source>
</evidence>
<dbReference type="AlphaFoldDB" id="A0A9W9I5L7"/>
<sequence>MHRPAAIGVGSVIERGECTLGLVVFALEGLDFGSPLFPYPSSDLKLSTMLCADLPATTGSSTALGTPAYTADGRFTRAYRAGRSVMKDLLHAYQQSPRDMSVTQKELLAPRHNLLRKREFRYSGEHNPLPEPQPPSFSWYAP</sequence>
<keyword evidence="2" id="KW-1185">Reference proteome</keyword>
<protein>
    <submittedName>
        <fullName evidence="1">Uncharacterized protein</fullName>
    </submittedName>
</protein>
<evidence type="ECO:0000313" key="2">
    <source>
        <dbReference type="Proteomes" id="UP001149163"/>
    </source>
</evidence>
<reference evidence="1" key="1">
    <citation type="submission" date="2022-11" db="EMBL/GenBank/DDBJ databases">
        <authorList>
            <person name="Petersen C."/>
        </authorList>
    </citation>
    <scope>NUCLEOTIDE SEQUENCE</scope>
    <source>
        <strain evidence="1">IBT 26290</strain>
    </source>
</reference>
<gene>
    <name evidence="1" type="ORF">N7482_004013</name>
</gene>